<evidence type="ECO:0000256" key="2">
    <source>
        <dbReference type="ARBA" id="ARBA00022898"/>
    </source>
</evidence>
<sequence>MSTKIQTTPGHALPPAPRHAITTHIPSWQAILRFRDRDPELMKIFKDMYPRFIPHRDVKELMQKVIAYADSKEPCLLFPAAQAAEGCKSFATSPARGDGKVEDDQITVRAFNIGDVNVYGVFVPPASIPTISAFWTHAGVGISSRLAEHCLGHIDELREIGLDTQQPPTQDSSSHVLVKRRIAGLLNRAPADPHRVTKVSPDDVYLYQTGMSAIYWVHQYLLSKYSSSSVLFGFAFHSTIHVLGDFGPGVEFFGQGTDEDLKKLEHFLTAQADEGKAVQAIWTEFPSNPLLVTPDLKGLRRLADQHGALLIVDDTIGSFCNVDVLAVADVVLTSLTKSFSGYADLMAASAVLSPLSARYPELKQLFDTGYRNDFFAGDAEALEKNSRNYLERSAVMNNNADKLVEYLQKEAENSASPLKRVYYPTVDNTLEKYRAFMRPKTPDFSPGYGCLFSVEFETQDATIAFYDNLNVHQGPHLGAHLTLALPYTMGIYGKELEWAARYNMRPEQIRISVGLEETQDLLAVFKVAVEAAKKCAEAAKVTANGNIVDGK</sequence>
<evidence type="ECO:0000313" key="4">
    <source>
        <dbReference type="EMBL" id="KIV80205.1"/>
    </source>
</evidence>
<dbReference type="PANTHER" id="PTHR42699:SF1">
    <property type="entry name" value="CYSTATHIONINE GAMMA-SYNTHASE-RELATED"/>
    <property type="match status" value="1"/>
</dbReference>
<dbReference type="OrthoDB" id="10047078at2759"/>
<dbReference type="InterPro" id="IPR000277">
    <property type="entry name" value="Cys/Met-Metab_PyrdxlP-dep_enz"/>
</dbReference>
<organism evidence="4 5">
    <name type="scientific">Exophiala sideris</name>
    <dbReference type="NCBI Taxonomy" id="1016849"/>
    <lineage>
        <taxon>Eukaryota</taxon>
        <taxon>Fungi</taxon>
        <taxon>Dikarya</taxon>
        <taxon>Ascomycota</taxon>
        <taxon>Pezizomycotina</taxon>
        <taxon>Eurotiomycetes</taxon>
        <taxon>Chaetothyriomycetidae</taxon>
        <taxon>Chaetothyriales</taxon>
        <taxon>Herpotrichiellaceae</taxon>
        <taxon>Exophiala</taxon>
    </lineage>
</organism>
<dbReference type="AlphaFoldDB" id="A0A0D1VVD8"/>
<dbReference type="GO" id="GO:0019346">
    <property type="term" value="P:transsulfuration"/>
    <property type="evidence" value="ECO:0007669"/>
    <property type="project" value="InterPro"/>
</dbReference>
<evidence type="ECO:0000256" key="3">
    <source>
        <dbReference type="RuleBase" id="RU362118"/>
    </source>
</evidence>
<evidence type="ECO:0008006" key="6">
    <source>
        <dbReference type="Google" id="ProtNLM"/>
    </source>
</evidence>
<comment type="cofactor">
    <cofactor evidence="1 3">
        <name>pyridoxal 5'-phosphate</name>
        <dbReference type="ChEBI" id="CHEBI:597326"/>
    </cofactor>
</comment>
<comment type="similarity">
    <text evidence="3">Belongs to the trans-sulfuration enzymes family.</text>
</comment>
<accession>A0A0D1VVD8</accession>
<gene>
    <name evidence="4" type="ORF">PV11_07724</name>
</gene>
<dbReference type="GO" id="GO:0030170">
    <property type="term" value="F:pyridoxal phosphate binding"/>
    <property type="evidence" value="ECO:0007669"/>
    <property type="project" value="InterPro"/>
</dbReference>
<dbReference type="STRING" id="1016849.A0A0D1VVD8"/>
<dbReference type="HOGENOM" id="CLU_011302_3_0_1"/>
<protein>
    <recommendedName>
        <fullName evidence="6">Cystathionine gamma-synthase</fullName>
    </recommendedName>
</protein>
<name>A0A0D1VVD8_9EURO</name>
<dbReference type="InterPro" id="IPR015424">
    <property type="entry name" value="PyrdxlP-dep_Trfase"/>
</dbReference>
<dbReference type="InterPro" id="IPR015421">
    <property type="entry name" value="PyrdxlP-dep_Trfase_major"/>
</dbReference>
<reference evidence="4 5" key="1">
    <citation type="submission" date="2015-01" db="EMBL/GenBank/DDBJ databases">
        <title>The Genome Sequence of Exophiala sideris CBS121828.</title>
        <authorList>
            <consortium name="The Broad Institute Genomics Platform"/>
            <person name="Cuomo C."/>
            <person name="de Hoog S."/>
            <person name="Gorbushina A."/>
            <person name="Stielow B."/>
            <person name="Teixiera M."/>
            <person name="Abouelleil A."/>
            <person name="Chapman S.B."/>
            <person name="Priest M."/>
            <person name="Young S.K."/>
            <person name="Wortman J."/>
            <person name="Nusbaum C."/>
            <person name="Birren B."/>
        </authorList>
    </citation>
    <scope>NUCLEOTIDE SEQUENCE [LARGE SCALE GENOMIC DNA]</scope>
    <source>
        <strain evidence="4 5">CBS 121828</strain>
    </source>
</reference>
<dbReference type="InterPro" id="IPR015422">
    <property type="entry name" value="PyrdxlP-dep_Trfase_small"/>
</dbReference>
<dbReference type="GO" id="GO:0003962">
    <property type="term" value="F:cystathionine gamma-synthase activity"/>
    <property type="evidence" value="ECO:0007669"/>
    <property type="project" value="TreeGrafter"/>
</dbReference>
<dbReference type="EMBL" id="KN846953">
    <property type="protein sequence ID" value="KIV80205.1"/>
    <property type="molecule type" value="Genomic_DNA"/>
</dbReference>
<dbReference type="Pfam" id="PF01053">
    <property type="entry name" value="Cys_Met_Meta_PP"/>
    <property type="match status" value="1"/>
</dbReference>
<dbReference type="Gene3D" id="3.90.1150.10">
    <property type="entry name" value="Aspartate Aminotransferase, domain 1"/>
    <property type="match status" value="1"/>
</dbReference>
<dbReference type="Proteomes" id="UP000053599">
    <property type="component" value="Unassembled WGS sequence"/>
</dbReference>
<evidence type="ECO:0000256" key="1">
    <source>
        <dbReference type="ARBA" id="ARBA00001933"/>
    </source>
</evidence>
<dbReference type="InterPro" id="IPR051750">
    <property type="entry name" value="Trans-sulfuration_enzymes"/>
</dbReference>
<dbReference type="SUPFAM" id="SSF53383">
    <property type="entry name" value="PLP-dependent transferases"/>
    <property type="match status" value="1"/>
</dbReference>
<dbReference type="PANTHER" id="PTHR42699">
    <property type="match status" value="1"/>
</dbReference>
<dbReference type="Gene3D" id="3.40.640.10">
    <property type="entry name" value="Type I PLP-dependent aspartate aminotransferase-like (Major domain)"/>
    <property type="match status" value="1"/>
</dbReference>
<evidence type="ECO:0000313" key="5">
    <source>
        <dbReference type="Proteomes" id="UP000053599"/>
    </source>
</evidence>
<keyword evidence="2 3" id="KW-0663">Pyridoxal phosphate</keyword>
<proteinExistence type="inferred from homology"/>